<dbReference type="SUPFAM" id="SSF55874">
    <property type="entry name" value="ATPase domain of HSP90 chaperone/DNA topoisomerase II/histidine kinase"/>
    <property type="match status" value="1"/>
</dbReference>
<feature type="modified residue" description="4-aspartylphosphate" evidence="4">
    <location>
        <position position="751"/>
    </location>
</feature>
<dbReference type="Pfam" id="PF08448">
    <property type="entry name" value="PAS_4"/>
    <property type="match status" value="3"/>
</dbReference>
<dbReference type="SUPFAM" id="SSF52172">
    <property type="entry name" value="CheY-like"/>
    <property type="match status" value="1"/>
</dbReference>
<dbReference type="GO" id="GO:0000155">
    <property type="term" value="F:phosphorelay sensor kinase activity"/>
    <property type="evidence" value="ECO:0007669"/>
    <property type="project" value="InterPro"/>
</dbReference>
<comment type="catalytic activity">
    <reaction evidence="1">
        <text>ATP + protein L-histidine = ADP + protein N-phospho-L-histidine.</text>
        <dbReference type="EC" id="2.7.13.3"/>
    </reaction>
</comment>
<evidence type="ECO:0000259" key="5">
    <source>
        <dbReference type="PROSITE" id="PS50109"/>
    </source>
</evidence>
<dbReference type="InterPro" id="IPR011006">
    <property type="entry name" value="CheY-like_superfamily"/>
</dbReference>
<dbReference type="SUPFAM" id="SSF47384">
    <property type="entry name" value="Homodimeric domain of signal transducing histidine kinase"/>
    <property type="match status" value="1"/>
</dbReference>
<dbReference type="PROSITE" id="PS50109">
    <property type="entry name" value="HIS_KIN"/>
    <property type="match status" value="1"/>
</dbReference>
<reference evidence="8 9" key="1">
    <citation type="submission" date="2019-07" db="EMBL/GenBank/DDBJ databases">
        <title>Whole genome shotgun sequence of Skermanella aerolata NBRC 106429.</title>
        <authorList>
            <person name="Hosoyama A."/>
            <person name="Uohara A."/>
            <person name="Ohji S."/>
            <person name="Ichikawa N."/>
        </authorList>
    </citation>
    <scope>NUCLEOTIDE SEQUENCE [LARGE SCALE GENOMIC DNA]</scope>
    <source>
        <strain evidence="8 9">NBRC 106429</strain>
    </source>
</reference>
<dbReference type="Pfam" id="PF02518">
    <property type="entry name" value="HATPase_c"/>
    <property type="match status" value="1"/>
</dbReference>
<protein>
    <recommendedName>
        <fullName evidence="2">histidine kinase</fullName>
        <ecNumber evidence="2">2.7.13.3</ecNumber>
    </recommendedName>
</protein>
<dbReference type="PANTHER" id="PTHR43065">
    <property type="entry name" value="SENSOR HISTIDINE KINASE"/>
    <property type="match status" value="1"/>
</dbReference>
<evidence type="ECO:0000256" key="2">
    <source>
        <dbReference type="ARBA" id="ARBA00012438"/>
    </source>
</evidence>
<feature type="domain" description="PAC" evidence="7">
    <location>
        <begin position="390"/>
        <end position="443"/>
    </location>
</feature>
<evidence type="ECO:0000259" key="7">
    <source>
        <dbReference type="PROSITE" id="PS50113"/>
    </source>
</evidence>
<dbReference type="InterPro" id="IPR005467">
    <property type="entry name" value="His_kinase_dom"/>
</dbReference>
<dbReference type="PRINTS" id="PR00344">
    <property type="entry name" value="BCTRLSENSOR"/>
</dbReference>
<dbReference type="InterPro" id="IPR003594">
    <property type="entry name" value="HATPase_dom"/>
</dbReference>
<dbReference type="EMBL" id="BJYZ01000079">
    <property type="protein sequence ID" value="GEO43383.1"/>
    <property type="molecule type" value="Genomic_DNA"/>
</dbReference>
<dbReference type="InterPro" id="IPR036890">
    <property type="entry name" value="HATPase_C_sf"/>
</dbReference>
<evidence type="ECO:0000256" key="4">
    <source>
        <dbReference type="PROSITE-ProRule" id="PRU00169"/>
    </source>
</evidence>
<dbReference type="Pfam" id="PF00512">
    <property type="entry name" value="HisKA"/>
    <property type="match status" value="1"/>
</dbReference>
<dbReference type="CDD" id="cd00082">
    <property type="entry name" value="HisKA"/>
    <property type="match status" value="1"/>
</dbReference>
<feature type="domain" description="Histidine kinase" evidence="5">
    <location>
        <begin position="456"/>
        <end position="677"/>
    </location>
</feature>
<dbReference type="Gene3D" id="3.30.565.10">
    <property type="entry name" value="Histidine kinase-like ATPase, C-terminal domain"/>
    <property type="match status" value="1"/>
</dbReference>
<comment type="caution">
    <text evidence="8">The sequence shown here is derived from an EMBL/GenBank/DDBJ whole genome shotgun (WGS) entry which is preliminary data.</text>
</comment>
<proteinExistence type="predicted"/>
<dbReference type="SMART" id="SM00091">
    <property type="entry name" value="PAS"/>
    <property type="match status" value="3"/>
</dbReference>
<evidence type="ECO:0000313" key="8">
    <source>
        <dbReference type="EMBL" id="GEO43383.1"/>
    </source>
</evidence>
<dbReference type="SMART" id="SM00387">
    <property type="entry name" value="HATPase_c"/>
    <property type="match status" value="1"/>
</dbReference>
<feature type="domain" description="Response regulatory" evidence="6">
    <location>
        <begin position="701"/>
        <end position="813"/>
    </location>
</feature>
<accession>A0A512E3S6</accession>
<dbReference type="PROSITE" id="PS50110">
    <property type="entry name" value="RESPONSE_REGULATORY"/>
    <property type="match status" value="1"/>
</dbReference>
<dbReference type="InterPro" id="IPR000700">
    <property type="entry name" value="PAS-assoc_C"/>
</dbReference>
<feature type="domain" description="PAC" evidence="7">
    <location>
        <begin position="242"/>
        <end position="297"/>
    </location>
</feature>
<dbReference type="InterPro" id="IPR003661">
    <property type="entry name" value="HisK_dim/P_dom"/>
</dbReference>
<dbReference type="InterPro" id="IPR013656">
    <property type="entry name" value="PAS_4"/>
</dbReference>
<dbReference type="SMART" id="SM00388">
    <property type="entry name" value="HisKA"/>
    <property type="match status" value="1"/>
</dbReference>
<dbReference type="PROSITE" id="PS50113">
    <property type="entry name" value="PAC"/>
    <property type="match status" value="2"/>
</dbReference>
<evidence type="ECO:0000256" key="1">
    <source>
        <dbReference type="ARBA" id="ARBA00000085"/>
    </source>
</evidence>
<dbReference type="InterPro" id="IPR000014">
    <property type="entry name" value="PAS"/>
</dbReference>
<evidence type="ECO:0000259" key="6">
    <source>
        <dbReference type="PROSITE" id="PS50110"/>
    </source>
</evidence>
<dbReference type="Proteomes" id="UP000321523">
    <property type="component" value="Unassembled WGS sequence"/>
</dbReference>
<dbReference type="SUPFAM" id="SSF55785">
    <property type="entry name" value="PYP-like sensor domain (PAS domain)"/>
    <property type="match status" value="3"/>
</dbReference>
<dbReference type="InterPro" id="IPR036097">
    <property type="entry name" value="HisK_dim/P_sf"/>
</dbReference>
<dbReference type="PANTHER" id="PTHR43065:SF49">
    <property type="entry name" value="HISTIDINE KINASE"/>
    <property type="match status" value="1"/>
</dbReference>
<dbReference type="Gene3D" id="3.40.50.2300">
    <property type="match status" value="1"/>
</dbReference>
<dbReference type="InterPro" id="IPR001789">
    <property type="entry name" value="Sig_transdc_resp-reg_receiver"/>
</dbReference>
<sequence length="820" mass="90340">MPDNPERSAPDPAFAISGELSTLMRTFDWSLTPLGSPENWPAVLRTLVTLILGAGQPMFVVWGPEHILLYNDACVGIMGPKHPAALGRPLLEVWSELRDDLEPVLARACTGEALPIDDNALVLHHIDSPDEMRFSCTPIRDDTGTLAGLFCVCPQTSGPVLTRHRLAAGTERQLFKQAPGFITILRGPEHVFEFVNDAYARLFGGRDFVGSTVRQVFPDIVGQGFYEWLDQVYATGKRFIAHDVPIRLRPMSDAAPEERFLDFIYEPVINANGQVTGIFVEGYDVTNAHRAREALQQLNDTLEARVADRTARLQASEARLRAIFETSYQYQGLMALDGTLLDANAASLEGIRARIGDVVGQPFWETPWFTGTPGMPEAVRAAIPRVVAGETVRREIVVNLPTGQRAFDFSMRPIRDETGRVIAIVPEAAELTERRRAEEQFRQAQKMEAIGQLTGGVAHDFNNLLTIIRSATDFLRRPDLTADRRQRYLNAITETVDRATKLTGQLLAFARRQPLKPEVFDVAGQVRGVADMLRTIVGGRIRIVTDLTDEHFLIEADISQFETALVNMAVNARDAMNGEGVLTLRIRSVSGLSAHRRHRHEADRFVAISLNDTGTGIAPDKLEHIFEPFFTTKEIGQGTGLGLSQVYGFVKQSGGDVVVDSDPNRGATFTLYLPRVEHEAADTIPADAPGALPPEDGRGCRVLVVEDNVEVGIFSTQLLQDLGYQATWAASANEALNLLGQQHNFDAVFSDVVMPGMGGVELGREIRRRYPGLPVVLASGYSHVLIAEGRHGFALVRKPYTVEELSRVLRQAIQEHPGTS</sequence>
<dbReference type="RefSeq" id="WP_052832749.1">
    <property type="nucleotide sequence ID" value="NZ_BJYZ01000079.1"/>
</dbReference>
<dbReference type="AlphaFoldDB" id="A0A512E3S6"/>
<dbReference type="Gene3D" id="1.10.287.130">
    <property type="match status" value="1"/>
</dbReference>
<dbReference type="SMART" id="SM00448">
    <property type="entry name" value="REC"/>
    <property type="match status" value="1"/>
</dbReference>
<evidence type="ECO:0000256" key="3">
    <source>
        <dbReference type="ARBA" id="ARBA00022553"/>
    </source>
</evidence>
<gene>
    <name evidence="8" type="ORF">SAE02_75310</name>
</gene>
<dbReference type="InterPro" id="IPR035965">
    <property type="entry name" value="PAS-like_dom_sf"/>
</dbReference>
<dbReference type="Pfam" id="PF00072">
    <property type="entry name" value="Response_reg"/>
    <property type="match status" value="1"/>
</dbReference>
<name>A0A512E3S6_9PROT</name>
<dbReference type="Gene3D" id="3.30.450.20">
    <property type="entry name" value="PAS domain"/>
    <property type="match status" value="3"/>
</dbReference>
<keyword evidence="9" id="KW-1185">Reference proteome</keyword>
<keyword evidence="3 4" id="KW-0597">Phosphoprotein</keyword>
<dbReference type="InterPro" id="IPR004358">
    <property type="entry name" value="Sig_transdc_His_kin-like_C"/>
</dbReference>
<dbReference type="EC" id="2.7.13.3" evidence="2"/>
<evidence type="ECO:0000313" key="9">
    <source>
        <dbReference type="Proteomes" id="UP000321523"/>
    </source>
</evidence>
<organism evidence="8 9">
    <name type="scientific">Skermanella aerolata</name>
    <dbReference type="NCBI Taxonomy" id="393310"/>
    <lineage>
        <taxon>Bacteria</taxon>
        <taxon>Pseudomonadati</taxon>
        <taxon>Pseudomonadota</taxon>
        <taxon>Alphaproteobacteria</taxon>
        <taxon>Rhodospirillales</taxon>
        <taxon>Azospirillaceae</taxon>
        <taxon>Skermanella</taxon>
    </lineage>
</organism>